<evidence type="ECO:0008006" key="5">
    <source>
        <dbReference type="Google" id="ProtNLM"/>
    </source>
</evidence>
<dbReference type="InterPro" id="IPR036291">
    <property type="entry name" value="NAD(P)-bd_dom_sf"/>
</dbReference>
<evidence type="ECO:0000313" key="4">
    <source>
        <dbReference type="Proteomes" id="UP000078544"/>
    </source>
</evidence>
<reference evidence="3 4" key="1">
    <citation type="journal article" date="2016" name="Genome Biol. Evol.">
        <title>Divergent and convergent evolution of fungal pathogenicity.</title>
        <authorList>
            <person name="Shang Y."/>
            <person name="Xiao G."/>
            <person name="Zheng P."/>
            <person name="Cen K."/>
            <person name="Zhan S."/>
            <person name="Wang C."/>
        </authorList>
    </citation>
    <scope>NUCLEOTIDE SEQUENCE [LARGE SCALE GENOMIC DNA]</scope>
    <source>
        <strain evidence="3 4">RCEF 2490</strain>
    </source>
</reference>
<organism evidence="3 4">
    <name type="scientific">Moelleriella libera RCEF 2490</name>
    <dbReference type="NCBI Taxonomy" id="1081109"/>
    <lineage>
        <taxon>Eukaryota</taxon>
        <taxon>Fungi</taxon>
        <taxon>Dikarya</taxon>
        <taxon>Ascomycota</taxon>
        <taxon>Pezizomycotina</taxon>
        <taxon>Sordariomycetes</taxon>
        <taxon>Hypocreomycetidae</taxon>
        <taxon>Hypocreales</taxon>
        <taxon>Clavicipitaceae</taxon>
        <taxon>Moelleriella</taxon>
    </lineage>
</organism>
<gene>
    <name evidence="3" type="ORF">AAL_07292</name>
</gene>
<feature type="coiled-coil region" evidence="1">
    <location>
        <begin position="213"/>
        <end position="272"/>
    </location>
</feature>
<dbReference type="EMBL" id="AZGY01000022">
    <property type="protein sequence ID" value="KZZ90191.1"/>
    <property type="molecule type" value="Genomic_DNA"/>
</dbReference>
<feature type="compositionally biased region" description="Basic and acidic residues" evidence="2">
    <location>
        <begin position="172"/>
        <end position="184"/>
    </location>
</feature>
<evidence type="ECO:0000313" key="3">
    <source>
        <dbReference type="EMBL" id="KZZ90191.1"/>
    </source>
</evidence>
<feature type="region of interest" description="Disordered" evidence="2">
    <location>
        <begin position="166"/>
        <end position="197"/>
    </location>
</feature>
<comment type="caution">
    <text evidence="3">The sequence shown here is derived from an EMBL/GenBank/DDBJ whole genome shotgun (WGS) entry which is preliminary data.</text>
</comment>
<keyword evidence="1" id="KW-0175">Coiled coil</keyword>
<proteinExistence type="predicted"/>
<dbReference type="Gene3D" id="3.40.50.720">
    <property type="entry name" value="NAD(P)-binding Rossmann-like Domain"/>
    <property type="match status" value="1"/>
</dbReference>
<dbReference type="InterPro" id="IPR023401">
    <property type="entry name" value="ODC_N"/>
</dbReference>
<dbReference type="Gene3D" id="3.30.1780.10">
    <property type="entry name" value="ornithine cyclodeaminase, domain 1"/>
    <property type="match status" value="1"/>
</dbReference>
<evidence type="ECO:0000256" key="1">
    <source>
        <dbReference type="SAM" id="Coils"/>
    </source>
</evidence>
<keyword evidence="4" id="KW-1185">Reference proteome</keyword>
<dbReference type="Proteomes" id="UP000078544">
    <property type="component" value="Unassembled WGS sequence"/>
</dbReference>
<evidence type="ECO:0000256" key="2">
    <source>
        <dbReference type="SAM" id="MobiDB-lite"/>
    </source>
</evidence>
<name>A0A167XKD6_9HYPO</name>
<accession>A0A167XKD6</accession>
<dbReference type="AlphaFoldDB" id="A0A167XKD6"/>
<protein>
    <recommendedName>
        <fullName evidence="5">Ornithine cyclodeaminase/mu-crystallin</fullName>
    </recommendedName>
</protein>
<dbReference type="SUPFAM" id="SSF51735">
    <property type="entry name" value="NAD(P)-binding Rossmann-fold domains"/>
    <property type="match status" value="1"/>
</dbReference>
<sequence length="745" mass="83128">MKKLPGGLRQALAKSPPVLFWFRASLAGPRRNVAQRILVSGTALFSLWQLAHALLPATTINEIYDQLTVYVGPLTNSLALLSAPLLNSSTSFDAWLPKKAAYMSASIVAMLFLRNHWSKFFMLLISPPMMAFGYDPKRVFKPKPDTRLRLPDYLPREDAEPALMIEGSFGPVKEEDREEDHSDIPEEEDKDVAANRDPSQELDALEMVKALYMTQLEELVELSERTVEEIEELGIKDAKETISGCRKTASALAKLLEDIERKVERARAVTEARSKILPWSEENLRRIDVPADKIPSLMDAIARKSRRERIPGVKQHEEVERLTPAMMAERKGRVVPADAVMDIFTSCFHMEGFMVHYFAVRDSTAAPEDREVAVVSISDQYESVFFGCLLVKGRERAAGKGRMPAANWCFKDPSTEDLVTAELFHDALRPDGFWRASRDGMTLDSKTVHPIAADEFLAMEEYKENPVMKRENFDCRVASLPGYFARKICSKQLVSRPWCAKRQASHGVTIDEDNRLESVVSNTRISDGRTAQNVALVGTTALRKRQGMHVHIFGSGNIPWLVCEAMNHSMTNVGKVTISSTGASAYRLAAKVRRRINPDYKVLGVSPQTAKTIKADLLIPLAENRNLMPFITLANIGPDTAICDLSISSCEDKVMASYLGKGRPVYCDKVHVISHRDAQSVSQFFTKSGLSLDDAHDKFGIKEFGELDETISGRCFFSATGLSSSDVACTMKLSEAIARKHRYEA</sequence>